<gene>
    <name evidence="7" type="primary">btuB_29</name>
    <name evidence="7" type="ORF">SDC9_31164</name>
</gene>
<dbReference type="InterPro" id="IPR036942">
    <property type="entry name" value="Beta-barrel_TonB_sf"/>
</dbReference>
<dbReference type="Gene3D" id="2.60.40.1120">
    <property type="entry name" value="Carboxypeptidase-like, regulatory domain"/>
    <property type="match status" value="1"/>
</dbReference>
<dbReference type="InterPro" id="IPR037066">
    <property type="entry name" value="Plug_dom_sf"/>
</dbReference>
<dbReference type="FunFam" id="2.170.130.10:FF:000008">
    <property type="entry name" value="SusC/RagA family TonB-linked outer membrane protein"/>
    <property type="match status" value="1"/>
</dbReference>
<name>A0A644V1J1_9ZZZZ</name>
<evidence type="ECO:0000256" key="1">
    <source>
        <dbReference type="ARBA" id="ARBA00004571"/>
    </source>
</evidence>
<dbReference type="InterPro" id="IPR008969">
    <property type="entry name" value="CarboxyPept-like_regulatory"/>
</dbReference>
<feature type="domain" description="TonB-dependent receptor plug" evidence="6">
    <location>
        <begin position="98"/>
        <end position="206"/>
    </location>
</feature>
<sequence>MLNAQNPVQVNGVVKDAETGEPLIGVNILVEGTQAGTVTGLDGDFSIAVSRNATIRISYVGYKTKTINYAGETYLTIPLELDAQVIEELVVVGYSVQKKRDVLGAISKVESTELSKIPVASTQQALQGRVAGVNVSAQTGAPGAPISVRIRGVNSISLSNDPLYIVDGIPVEGALNNISPNEIESMTVLKDASSAAIYGSRATNGVVLITTKSGQSGDAKINYNTQLGFQQHGRLTKMATTEQYISMYNEAAKADNATSVVQRAIIEGAWVKDFPNVNHLEEIFRTAPFQSHEISISGGSDKTQYLVAGTIYKQDGIIKNTNYSRTNLRSNINSQVKKWLKVGLNISGGISDNRLVSSSGDGFAGEGGSVVRYALFRNPAIPVYNAAGNIVDLPSEYYGNSVYNSFFGDGYSPEGLTENTDRTRKIKTLLATGNVLITLPADLMLKTTAGIDYNNTVNRVYDKTWGTANRINSANGLSVTTEDNFNWVVNTTLNHNISLNDTHNLSSMIGAEVIKNSGSGLYGSESEFLNTDPDFLFLGMGSSKTKVNQGVWESTLVSFFANVNYNFNQKYYLSGILRRDGSSRFSEGNKWGTFYSLSGGWNVETEDFMQDLQEIHKLKLRAGYGSIGNQNIPLYAYADRYGYNYYYTFGGKSYNGYAQTQLGNAELKWETSNQFNIGADLEFLKGSLGVTLDYYYKVTHDMLLPASLPPSIGNASPFQINSTGNVLNTGVDLEVFFRENYRDGGFNIALNAGYLHNKVLKLDFPYFAGRVDTGVFATRTQEGYPIGSFYLYEMAGIFQNDIEVLTSAYQGNNIKPGDVKYVDQNEDNVIDAKDRTFLGSAIPTFTTGLNLAGNYKNFDLSMFFQGAFGQKIFSQVNFDIEGFYRGFNVTERYYRERWTGEGTSNTQPRASWAAKSNNVIASSRFLEDGSYFRLKNLQVGYTIPNTQKLGIENLRCYLAGTNLFTLTRYSGLDPEMTVSTNSASEGDMANGIDWGTYPVAMTFTFGINLTF</sequence>
<dbReference type="Pfam" id="PF13715">
    <property type="entry name" value="CarbopepD_reg_2"/>
    <property type="match status" value="1"/>
</dbReference>
<evidence type="ECO:0000313" key="7">
    <source>
        <dbReference type="EMBL" id="MPL85196.1"/>
    </source>
</evidence>
<evidence type="ECO:0000259" key="6">
    <source>
        <dbReference type="Pfam" id="PF07715"/>
    </source>
</evidence>
<dbReference type="InterPro" id="IPR012910">
    <property type="entry name" value="Plug_dom"/>
</dbReference>
<keyword evidence="4" id="KW-0472">Membrane</keyword>
<dbReference type="Gene3D" id="2.40.170.20">
    <property type="entry name" value="TonB-dependent receptor, beta-barrel domain"/>
    <property type="match status" value="1"/>
</dbReference>
<reference evidence="7" key="1">
    <citation type="submission" date="2019-08" db="EMBL/GenBank/DDBJ databases">
        <authorList>
            <person name="Kucharzyk K."/>
            <person name="Murdoch R.W."/>
            <person name="Higgins S."/>
            <person name="Loffler F."/>
        </authorList>
    </citation>
    <scope>NUCLEOTIDE SEQUENCE</scope>
</reference>
<comment type="subcellular location">
    <subcellularLocation>
        <location evidence="1">Cell outer membrane</location>
        <topology evidence="1">Multi-pass membrane protein</topology>
    </subcellularLocation>
</comment>
<organism evidence="7">
    <name type="scientific">bioreactor metagenome</name>
    <dbReference type="NCBI Taxonomy" id="1076179"/>
    <lineage>
        <taxon>unclassified sequences</taxon>
        <taxon>metagenomes</taxon>
        <taxon>ecological metagenomes</taxon>
    </lineage>
</organism>
<proteinExistence type="predicted"/>
<dbReference type="SUPFAM" id="SSF49464">
    <property type="entry name" value="Carboxypeptidase regulatory domain-like"/>
    <property type="match status" value="1"/>
</dbReference>
<dbReference type="InterPro" id="IPR023996">
    <property type="entry name" value="TonB-dep_OMP_SusC/RagA"/>
</dbReference>
<dbReference type="NCBIfam" id="TIGR04056">
    <property type="entry name" value="OMP_RagA_SusC"/>
    <property type="match status" value="1"/>
</dbReference>
<protein>
    <submittedName>
        <fullName evidence="7">Vitamin B12 transporter BtuB</fullName>
    </submittedName>
</protein>
<keyword evidence="3" id="KW-0812">Transmembrane</keyword>
<evidence type="ECO:0000256" key="3">
    <source>
        <dbReference type="ARBA" id="ARBA00022692"/>
    </source>
</evidence>
<accession>A0A644V1J1</accession>
<evidence type="ECO:0000256" key="2">
    <source>
        <dbReference type="ARBA" id="ARBA00022448"/>
    </source>
</evidence>
<dbReference type="SUPFAM" id="SSF56935">
    <property type="entry name" value="Porins"/>
    <property type="match status" value="1"/>
</dbReference>
<evidence type="ECO:0000256" key="5">
    <source>
        <dbReference type="ARBA" id="ARBA00023237"/>
    </source>
</evidence>
<keyword evidence="2" id="KW-0813">Transport</keyword>
<dbReference type="NCBIfam" id="TIGR04057">
    <property type="entry name" value="SusC_RagA_signa"/>
    <property type="match status" value="1"/>
</dbReference>
<dbReference type="PROSITE" id="PS52016">
    <property type="entry name" value="TONB_DEPENDENT_REC_3"/>
    <property type="match status" value="1"/>
</dbReference>
<dbReference type="EMBL" id="VSSQ01000201">
    <property type="protein sequence ID" value="MPL85196.1"/>
    <property type="molecule type" value="Genomic_DNA"/>
</dbReference>
<dbReference type="Pfam" id="PF07715">
    <property type="entry name" value="Plug"/>
    <property type="match status" value="1"/>
</dbReference>
<keyword evidence="5" id="KW-0998">Cell outer membrane</keyword>
<dbReference type="Gene3D" id="2.170.130.10">
    <property type="entry name" value="TonB-dependent receptor, plug domain"/>
    <property type="match status" value="1"/>
</dbReference>
<dbReference type="InterPro" id="IPR039426">
    <property type="entry name" value="TonB-dep_rcpt-like"/>
</dbReference>
<dbReference type="InterPro" id="IPR023997">
    <property type="entry name" value="TonB-dep_OMP_SusC/RagA_CS"/>
</dbReference>
<comment type="caution">
    <text evidence="7">The sequence shown here is derived from an EMBL/GenBank/DDBJ whole genome shotgun (WGS) entry which is preliminary data.</text>
</comment>
<evidence type="ECO:0000256" key="4">
    <source>
        <dbReference type="ARBA" id="ARBA00023136"/>
    </source>
</evidence>
<dbReference type="AlphaFoldDB" id="A0A644V1J1"/>
<dbReference type="GO" id="GO:0009279">
    <property type="term" value="C:cell outer membrane"/>
    <property type="evidence" value="ECO:0007669"/>
    <property type="project" value="UniProtKB-SubCell"/>
</dbReference>